<dbReference type="AlphaFoldDB" id="A0A1F5JE51"/>
<dbReference type="EMBL" id="MFCX01000002">
    <property type="protein sequence ID" value="OGE26879.1"/>
    <property type="molecule type" value="Genomic_DNA"/>
</dbReference>
<dbReference type="InterPro" id="IPR038726">
    <property type="entry name" value="PDDEXK_AddAB-type"/>
</dbReference>
<accession>A0A1F5JE51</accession>
<comment type="caution">
    <text evidence="2">The sequence shown here is derived from an EMBL/GenBank/DDBJ whole genome shotgun (WGS) entry which is preliminary data.</text>
</comment>
<protein>
    <recommendedName>
        <fullName evidence="1">PD-(D/E)XK endonuclease-like domain-containing protein</fullName>
    </recommendedName>
</protein>
<gene>
    <name evidence="2" type="ORF">A3C26_03180</name>
</gene>
<sequence>MQQEIILFYVGIVAKDNIPLEHCFSVSDFKNSERCFFNFLVTHYLRQRYEFEEGSFNQTIGTILDLVIKKVHASKAYGEPLNYLLEMYFKAAEKDIRQEVEEKGVKSFYGSTIKFLNADSLAKARQVSENYYLKRGGKFNRSVFFKRFWECLLEGERLFKLWGGPDALEMGDDGVVEVVDYKYFENAQKGKDNLDMDLMPKIYILLCAAQLVEMGYDKTRFRVRFWTDPLDESIYEEFDMFSLNNLKQYLRFKIEKILSVKEFSFCEQSFCKVCNSGQRRDWIKQLQTQFKFR</sequence>
<feature type="domain" description="PD-(D/E)XK endonuclease-like" evidence="1">
    <location>
        <begin position="24"/>
        <end position="275"/>
    </location>
</feature>
<organism evidence="2 3">
    <name type="scientific">Candidatus Daviesbacteria bacterium RIFCSPHIGHO2_02_FULL_39_12</name>
    <dbReference type="NCBI Taxonomy" id="1797770"/>
    <lineage>
        <taxon>Bacteria</taxon>
        <taxon>Candidatus Daviesiibacteriota</taxon>
    </lineage>
</organism>
<dbReference type="Pfam" id="PF12705">
    <property type="entry name" value="PDDEXK_1"/>
    <property type="match status" value="1"/>
</dbReference>
<reference evidence="2 3" key="1">
    <citation type="journal article" date="2016" name="Nat. Commun.">
        <title>Thousands of microbial genomes shed light on interconnected biogeochemical processes in an aquifer system.</title>
        <authorList>
            <person name="Anantharaman K."/>
            <person name="Brown C.T."/>
            <person name="Hug L.A."/>
            <person name="Sharon I."/>
            <person name="Castelle C.J."/>
            <person name="Probst A.J."/>
            <person name="Thomas B.C."/>
            <person name="Singh A."/>
            <person name="Wilkins M.J."/>
            <person name="Karaoz U."/>
            <person name="Brodie E.L."/>
            <person name="Williams K.H."/>
            <person name="Hubbard S.S."/>
            <person name="Banfield J.F."/>
        </authorList>
    </citation>
    <scope>NUCLEOTIDE SEQUENCE [LARGE SCALE GENOMIC DNA]</scope>
</reference>
<evidence type="ECO:0000313" key="3">
    <source>
        <dbReference type="Proteomes" id="UP000177042"/>
    </source>
</evidence>
<evidence type="ECO:0000259" key="1">
    <source>
        <dbReference type="Pfam" id="PF12705"/>
    </source>
</evidence>
<evidence type="ECO:0000313" key="2">
    <source>
        <dbReference type="EMBL" id="OGE26879.1"/>
    </source>
</evidence>
<name>A0A1F5JE51_9BACT</name>
<dbReference type="Proteomes" id="UP000177042">
    <property type="component" value="Unassembled WGS sequence"/>
</dbReference>
<proteinExistence type="predicted"/>